<dbReference type="Gene3D" id="3.40.30.10">
    <property type="entry name" value="Glutaredoxin"/>
    <property type="match status" value="1"/>
</dbReference>
<dbReference type="Pfam" id="PF00578">
    <property type="entry name" value="AhpC-TSA"/>
    <property type="match status" value="1"/>
</dbReference>
<dbReference type="SUPFAM" id="SSF52833">
    <property type="entry name" value="Thioredoxin-like"/>
    <property type="match status" value="1"/>
</dbReference>
<dbReference type="GO" id="GO:0016491">
    <property type="term" value="F:oxidoreductase activity"/>
    <property type="evidence" value="ECO:0007669"/>
    <property type="project" value="InterPro"/>
</dbReference>
<dbReference type="InterPro" id="IPR013766">
    <property type="entry name" value="Thioredoxin_domain"/>
</dbReference>
<proteinExistence type="predicted"/>
<comment type="caution">
    <text evidence="2">The sequence shown here is derived from an EMBL/GenBank/DDBJ whole genome shotgun (WGS) entry which is preliminary data.</text>
</comment>
<gene>
    <name evidence="2" type="ORF">CSW08_00395</name>
</gene>
<feature type="domain" description="Thioredoxin" evidence="1">
    <location>
        <begin position="9"/>
        <end position="165"/>
    </location>
</feature>
<keyword evidence="3" id="KW-1185">Reference proteome</keyword>
<dbReference type="OrthoDB" id="9809746at2"/>
<name>A0A2N3HPS9_9FLAO</name>
<dbReference type="AlphaFoldDB" id="A0A2N3HPS9"/>
<dbReference type="GO" id="GO:0016209">
    <property type="term" value="F:antioxidant activity"/>
    <property type="evidence" value="ECO:0007669"/>
    <property type="project" value="InterPro"/>
</dbReference>
<dbReference type="PANTHER" id="PTHR43640">
    <property type="entry name" value="OS07G0260300 PROTEIN"/>
    <property type="match status" value="1"/>
</dbReference>
<organism evidence="2 3">
    <name type="scientific">Confluentibacter flavum</name>
    <dbReference type="NCBI Taxonomy" id="1909700"/>
    <lineage>
        <taxon>Bacteria</taxon>
        <taxon>Pseudomonadati</taxon>
        <taxon>Bacteroidota</taxon>
        <taxon>Flavobacteriia</taxon>
        <taxon>Flavobacteriales</taxon>
        <taxon>Flavobacteriaceae</taxon>
        <taxon>Confluentibacter</taxon>
    </lineage>
</organism>
<dbReference type="InterPro" id="IPR047262">
    <property type="entry name" value="PRX-like1"/>
</dbReference>
<dbReference type="PANTHER" id="PTHR43640:SF1">
    <property type="entry name" value="THIOREDOXIN-DEPENDENT PEROXIREDOXIN"/>
    <property type="match status" value="1"/>
</dbReference>
<dbReference type="PROSITE" id="PS51352">
    <property type="entry name" value="THIOREDOXIN_2"/>
    <property type="match status" value="1"/>
</dbReference>
<dbReference type="Proteomes" id="UP000233435">
    <property type="component" value="Unassembled WGS sequence"/>
</dbReference>
<dbReference type="RefSeq" id="WP_106657931.1">
    <property type="nucleotide sequence ID" value="NZ_PJEO01000003.1"/>
</dbReference>
<evidence type="ECO:0000313" key="2">
    <source>
        <dbReference type="EMBL" id="PKQ46966.1"/>
    </source>
</evidence>
<dbReference type="InterPro" id="IPR036249">
    <property type="entry name" value="Thioredoxin-like_sf"/>
</dbReference>
<evidence type="ECO:0000313" key="3">
    <source>
        <dbReference type="Proteomes" id="UP000233435"/>
    </source>
</evidence>
<sequence>MANTPSNMLPLGTLAPDFNLLDTVSDTYLSLQNLKGERGTVIMFICNHCPFVLHVNNQLVKIANEYSKKGISFIAISSNDVVNYPQDGPDKMKVHAKKEQYPFPYLYDESQDLAKAYDAACTPDIYLFDGDLKLTYRGQLDDSRPGNGMVVTGQDLRHALDCLLENKENTQIQKPSIGCNIKWKSLLE</sequence>
<protein>
    <submittedName>
        <fullName evidence="2">Thioredoxin family protein</fullName>
    </submittedName>
</protein>
<reference evidence="2 3" key="1">
    <citation type="submission" date="2017-12" db="EMBL/GenBank/DDBJ databases">
        <title>Confluentibacter flavum sp. nov., isolated from the saline lake.</title>
        <authorList>
            <person name="Yu L."/>
        </authorList>
    </citation>
    <scope>NUCLEOTIDE SEQUENCE [LARGE SCALE GENOMIC DNA]</scope>
    <source>
        <strain evidence="2 3">3B</strain>
    </source>
</reference>
<dbReference type="CDD" id="cd02969">
    <property type="entry name" value="PRX_like1"/>
    <property type="match status" value="1"/>
</dbReference>
<evidence type="ECO:0000259" key="1">
    <source>
        <dbReference type="PROSITE" id="PS51352"/>
    </source>
</evidence>
<dbReference type="EMBL" id="PJEO01000003">
    <property type="protein sequence ID" value="PKQ46966.1"/>
    <property type="molecule type" value="Genomic_DNA"/>
</dbReference>
<dbReference type="InterPro" id="IPR000866">
    <property type="entry name" value="AhpC/TSA"/>
</dbReference>
<accession>A0A2N3HPS9</accession>